<feature type="region of interest" description="Disordered" evidence="2">
    <location>
        <begin position="1"/>
        <end position="53"/>
    </location>
</feature>
<dbReference type="OrthoDB" id="9808602at2"/>
<name>J2JYT2_9ACTN</name>
<proteinExistence type="inferred from homology"/>
<feature type="transmembrane region" description="Helical" evidence="3">
    <location>
        <begin position="140"/>
        <end position="163"/>
    </location>
</feature>
<keyword evidence="3" id="KW-1133">Transmembrane helix</keyword>
<organism evidence="5">
    <name type="scientific">Streptomyces auratus AGR0001</name>
    <dbReference type="NCBI Taxonomy" id="1160718"/>
    <lineage>
        <taxon>Bacteria</taxon>
        <taxon>Bacillati</taxon>
        <taxon>Actinomycetota</taxon>
        <taxon>Actinomycetes</taxon>
        <taxon>Kitasatosporales</taxon>
        <taxon>Streptomycetaceae</taxon>
        <taxon>Streptomyces</taxon>
    </lineage>
</organism>
<dbReference type="PATRIC" id="fig|1160718.3.peg.3960"/>
<feature type="compositionally biased region" description="Pro residues" evidence="2">
    <location>
        <begin position="17"/>
        <end position="27"/>
    </location>
</feature>
<sequence length="498" mass="52199">MTTDSADAPHSARVRPPAAPGPAPGPAPAAVHPPRGPARETLPPPRPGRGVRPRAVAPLLAGDCLATVCTALAVLGTGTAPTALGPLVLGVLLLHSRAGLYRPHPAPSLLGELPALLGRGAVCWCAVAAVLAAVRPAQALPPALLVGAVALHTALVCGARALVHRARRAAARRRPRATLIVGPDPAARQLAAVLHARPGYGMRPVGLVTTGAPAGPEVPPGHAGPPRLTSPHDITRAVIRHTVRDAVFTVPPYGDPYTAALLRRFIDQGSAIWLAGAAAALESRPPPSASGHLWGFAWRRLETAPPRHGGADKRALDLVLAAVALVVAAPVLLGGALAVRLADGPGVLCRQERIGRGGRSFLLLTLRTRRPYDGEEATAPGSGTDLRTSRVGRLLRRTGVAGLPRLWNVLRGELSLVGPCPEHPRTVERFTRSCPEYGARHRMPPGLTGLAQVHGLHGGSPVEDRARFDNLYIDSWSWAQDIRIMLRAAARLPRREGR</sequence>
<evidence type="ECO:0000256" key="2">
    <source>
        <dbReference type="SAM" id="MobiDB-lite"/>
    </source>
</evidence>
<evidence type="ECO:0000313" key="5">
    <source>
        <dbReference type="EMBL" id="EJJ05280.1"/>
    </source>
</evidence>
<reference evidence="5" key="1">
    <citation type="journal article" date="2012" name="J. Bacteriol.">
        <title>Genome Sequence of Streptomyces auratus Strain AGR0001, a Phoslactomycin-Producing Actinomycete.</title>
        <authorList>
            <person name="Han X."/>
            <person name="Li M."/>
            <person name="Ding Z."/>
            <person name="Zhao J."/>
            <person name="Ji K."/>
            <person name="Wen M."/>
            <person name="Lu T."/>
        </authorList>
    </citation>
    <scope>NUCLEOTIDE SEQUENCE [LARGE SCALE GENOMIC DNA]</scope>
    <source>
        <strain evidence="5">AGR0001</strain>
    </source>
</reference>
<dbReference type="STRING" id="1160718.SU9_19550"/>
<dbReference type="EMBL" id="CP072931">
    <property type="protein sequence ID" value="QTZ92099.1"/>
    <property type="molecule type" value="Genomic_DNA"/>
</dbReference>
<dbReference type="HOGENOM" id="CLU_024920_0_1_11"/>
<dbReference type="GO" id="GO:0016780">
    <property type="term" value="F:phosphotransferase activity, for other substituted phosphate groups"/>
    <property type="evidence" value="ECO:0007669"/>
    <property type="project" value="TreeGrafter"/>
</dbReference>
<accession>J2JYT2</accession>
<dbReference type="AlphaFoldDB" id="J2JYT2"/>
<dbReference type="Pfam" id="PF02397">
    <property type="entry name" value="Bac_transf"/>
    <property type="match status" value="1"/>
</dbReference>
<feature type="transmembrane region" description="Helical" evidence="3">
    <location>
        <begin position="315"/>
        <end position="339"/>
    </location>
</feature>
<evidence type="ECO:0000313" key="7">
    <source>
        <dbReference type="Proteomes" id="UP000009036"/>
    </source>
</evidence>
<dbReference type="PANTHER" id="PTHR30576:SF0">
    <property type="entry name" value="UNDECAPRENYL-PHOSPHATE N-ACETYLGALACTOSAMINYL 1-PHOSPHATE TRANSFERASE-RELATED"/>
    <property type="match status" value="1"/>
</dbReference>
<dbReference type="InterPro" id="IPR003362">
    <property type="entry name" value="Bact_transf"/>
</dbReference>
<feature type="transmembrane region" description="Helical" evidence="3">
    <location>
        <begin position="113"/>
        <end position="134"/>
    </location>
</feature>
<dbReference type="eggNOG" id="COG2148">
    <property type="taxonomic scope" value="Bacteria"/>
</dbReference>
<evidence type="ECO:0000256" key="1">
    <source>
        <dbReference type="ARBA" id="ARBA00006464"/>
    </source>
</evidence>
<evidence type="ECO:0000256" key="3">
    <source>
        <dbReference type="SAM" id="Phobius"/>
    </source>
</evidence>
<feature type="transmembrane region" description="Helical" evidence="3">
    <location>
        <begin position="83"/>
        <end position="101"/>
    </location>
</feature>
<dbReference type="RefSeq" id="WP_006605433.1">
    <property type="nucleotide sequence ID" value="NZ_CP072931.1"/>
</dbReference>
<comment type="similarity">
    <text evidence="1">Belongs to the bacterial sugar transferase family.</text>
</comment>
<keyword evidence="3" id="KW-0812">Transmembrane</keyword>
<feature type="domain" description="Bacterial sugar transferase" evidence="4">
    <location>
        <begin position="313"/>
        <end position="489"/>
    </location>
</feature>
<dbReference type="Proteomes" id="UP000009036">
    <property type="component" value="Chromosome"/>
</dbReference>
<protein>
    <submittedName>
        <fullName evidence="5">Exopolysaccharide biosynthesis polyprenyl glycosylphosphotransferase</fullName>
    </submittedName>
    <submittedName>
        <fullName evidence="6">Sugar transferase</fullName>
    </submittedName>
</protein>
<dbReference type="PANTHER" id="PTHR30576">
    <property type="entry name" value="COLANIC BIOSYNTHESIS UDP-GLUCOSE LIPID CARRIER TRANSFERASE"/>
    <property type="match status" value="1"/>
</dbReference>
<keyword evidence="3" id="KW-0472">Membrane</keyword>
<gene>
    <name evidence="6" type="ORF">SU9_011925</name>
    <name evidence="5" type="ORF">SU9_19550</name>
</gene>
<evidence type="ECO:0000313" key="6">
    <source>
        <dbReference type="EMBL" id="QTZ92099.1"/>
    </source>
</evidence>
<reference evidence="6" key="2">
    <citation type="submission" date="2021-04" db="EMBL/GenBank/DDBJ databases">
        <authorList>
            <person name="Wen M.-L."/>
            <person name="Han X.-L."/>
            <person name="Xiong J."/>
        </authorList>
    </citation>
    <scope>NUCLEOTIDE SEQUENCE</scope>
    <source>
        <strain evidence="6">AGR0001</strain>
    </source>
</reference>
<evidence type="ECO:0000259" key="4">
    <source>
        <dbReference type="Pfam" id="PF02397"/>
    </source>
</evidence>
<keyword evidence="5" id="KW-0808">Transferase</keyword>
<dbReference type="KEGG" id="sauh:SU9_011925"/>
<dbReference type="EMBL" id="AJGV01000116">
    <property type="protein sequence ID" value="EJJ05280.1"/>
    <property type="molecule type" value="Genomic_DNA"/>
</dbReference>
<keyword evidence="7" id="KW-1185">Reference proteome</keyword>